<organism evidence="1 2">
    <name type="scientific">Trifolium subterraneum</name>
    <name type="common">Subterranean clover</name>
    <dbReference type="NCBI Taxonomy" id="3900"/>
    <lineage>
        <taxon>Eukaryota</taxon>
        <taxon>Viridiplantae</taxon>
        <taxon>Streptophyta</taxon>
        <taxon>Embryophyta</taxon>
        <taxon>Tracheophyta</taxon>
        <taxon>Spermatophyta</taxon>
        <taxon>Magnoliopsida</taxon>
        <taxon>eudicotyledons</taxon>
        <taxon>Gunneridae</taxon>
        <taxon>Pentapetalae</taxon>
        <taxon>rosids</taxon>
        <taxon>fabids</taxon>
        <taxon>Fabales</taxon>
        <taxon>Fabaceae</taxon>
        <taxon>Papilionoideae</taxon>
        <taxon>50 kb inversion clade</taxon>
        <taxon>NPAAA clade</taxon>
        <taxon>Hologalegina</taxon>
        <taxon>IRL clade</taxon>
        <taxon>Trifolieae</taxon>
        <taxon>Trifolium</taxon>
    </lineage>
</organism>
<keyword evidence="2" id="KW-1185">Reference proteome</keyword>
<dbReference type="AlphaFoldDB" id="A0A2Z6NI07"/>
<evidence type="ECO:0000313" key="1">
    <source>
        <dbReference type="EMBL" id="GAU29317.1"/>
    </source>
</evidence>
<name>A0A2Z6NI07_TRISU</name>
<reference evidence="2" key="1">
    <citation type="journal article" date="2017" name="Front. Plant Sci.">
        <title>Climate Clever Clovers: New Paradigm to Reduce the Environmental Footprint of Ruminants by Breeding Low Methanogenic Forages Utilizing Haplotype Variation.</title>
        <authorList>
            <person name="Kaur P."/>
            <person name="Appels R."/>
            <person name="Bayer P.E."/>
            <person name="Keeble-Gagnere G."/>
            <person name="Wang J."/>
            <person name="Hirakawa H."/>
            <person name="Shirasawa K."/>
            <person name="Vercoe P."/>
            <person name="Stefanova K."/>
            <person name="Durmic Z."/>
            <person name="Nichols P."/>
            <person name="Revell C."/>
            <person name="Isobe S.N."/>
            <person name="Edwards D."/>
            <person name="Erskine W."/>
        </authorList>
    </citation>
    <scope>NUCLEOTIDE SEQUENCE [LARGE SCALE GENOMIC DNA]</scope>
    <source>
        <strain evidence="2">cv. Daliak</strain>
    </source>
</reference>
<dbReference type="EMBL" id="DF973393">
    <property type="protein sequence ID" value="GAU29317.1"/>
    <property type="molecule type" value="Genomic_DNA"/>
</dbReference>
<accession>A0A2Z6NI07</accession>
<dbReference type="Proteomes" id="UP000242715">
    <property type="component" value="Unassembled WGS sequence"/>
</dbReference>
<proteinExistence type="predicted"/>
<gene>
    <name evidence="1" type="ORF">TSUD_226880</name>
</gene>
<sequence>MQIVKTNVMQEFAKGTASSCLAGASMANVPAPLVQNTLLQNLCQIQLATLMIIAQSFVHLIATLEAVSRLSVTVDVMDRKQI</sequence>
<evidence type="ECO:0000313" key="2">
    <source>
        <dbReference type="Proteomes" id="UP000242715"/>
    </source>
</evidence>
<protein>
    <submittedName>
        <fullName evidence="1">Uncharacterized protein</fullName>
    </submittedName>
</protein>